<evidence type="ECO:0000256" key="2">
    <source>
        <dbReference type="ARBA" id="ARBA00022977"/>
    </source>
</evidence>
<name>A0A0K1PE05_9BACT</name>
<dbReference type="GO" id="GO:0009229">
    <property type="term" value="P:thiamine diphosphate biosynthetic process"/>
    <property type="evidence" value="ECO:0007669"/>
    <property type="project" value="UniProtKB-UniPathway"/>
</dbReference>
<dbReference type="Proteomes" id="UP000055590">
    <property type="component" value="Chromosome"/>
</dbReference>
<dbReference type="GO" id="GO:0009228">
    <property type="term" value="P:thiamine biosynthetic process"/>
    <property type="evidence" value="ECO:0007669"/>
    <property type="project" value="UniProtKB-KW"/>
</dbReference>
<organism evidence="5 6">
    <name type="scientific">Vulgatibacter incomptus</name>
    <dbReference type="NCBI Taxonomy" id="1391653"/>
    <lineage>
        <taxon>Bacteria</taxon>
        <taxon>Pseudomonadati</taxon>
        <taxon>Myxococcota</taxon>
        <taxon>Myxococcia</taxon>
        <taxon>Myxococcales</taxon>
        <taxon>Cystobacterineae</taxon>
        <taxon>Vulgatibacteraceae</taxon>
        <taxon>Vulgatibacter</taxon>
    </lineage>
</organism>
<dbReference type="NCBIfam" id="TIGR02352">
    <property type="entry name" value="thiamin_ThiO"/>
    <property type="match status" value="1"/>
</dbReference>
<sequence>MVFDCAVIGGGVMGSAIALRLAQAGQKVVVLEKSIPGAEASSAAGGILGPQIEGDHDDPLFRLCLASRDAYGPLALELIERAGIDVGHRRSGLLLVKYAGEDVGPLDARLAWQRAAGLEVERLDGDQARSLEPALSPEVAAALHFPNEARLEPRKLAQALALAAQRAGAAFRKGIVRGVAVEDGKIAGVDLDDGRLPAGAVVVAAGAWTSKVAGTGLAADVVRPVRGQMTELHHPELVLERVVFTSRGYLVPRGGGTVVTGSTMEEAGYEKKVTAAGLSRILANAVAAAPLLGSAEVVSSWSGLRPCPKDGLPVIGAGAVPGLYVASGHHRNGILLVPETARLLAAAVLAGRDPEELAPFSPLRFAR</sequence>
<keyword evidence="2" id="KW-0784">Thiamine biosynthesis</keyword>
<dbReference type="GO" id="GO:0050660">
    <property type="term" value="F:flavin adenine dinucleotide binding"/>
    <property type="evidence" value="ECO:0007669"/>
    <property type="project" value="InterPro"/>
</dbReference>
<reference evidence="5 6" key="1">
    <citation type="submission" date="2015-08" db="EMBL/GenBank/DDBJ databases">
        <authorList>
            <person name="Babu N.S."/>
            <person name="Beckwith C.J."/>
            <person name="Beseler K.G."/>
            <person name="Brison A."/>
            <person name="Carone J.V."/>
            <person name="Caskin T.P."/>
            <person name="Diamond M."/>
            <person name="Durham M.E."/>
            <person name="Foxe J.M."/>
            <person name="Go M."/>
            <person name="Henderson B.A."/>
            <person name="Jones I.B."/>
            <person name="McGettigan J.A."/>
            <person name="Micheletti S.J."/>
            <person name="Nasrallah M.E."/>
            <person name="Ortiz D."/>
            <person name="Piller C.R."/>
            <person name="Privatt S.R."/>
            <person name="Schneider S.L."/>
            <person name="Sharp S."/>
            <person name="Smith T.C."/>
            <person name="Stanton J.D."/>
            <person name="Ullery H.E."/>
            <person name="Wilson R.J."/>
            <person name="Serrano M.G."/>
            <person name="Buck G."/>
            <person name="Lee V."/>
            <person name="Wang Y."/>
            <person name="Carvalho R."/>
            <person name="Voegtly L."/>
            <person name="Shi R."/>
            <person name="Duckworth R."/>
            <person name="Johnson A."/>
            <person name="Loviza R."/>
            <person name="Walstead R."/>
            <person name="Shah Z."/>
            <person name="Kiflezghi M."/>
            <person name="Wade K."/>
            <person name="Ball S.L."/>
            <person name="Bradley K.W."/>
            <person name="Asai D.J."/>
            <person name="Bowman C.A."/>
            <person name="Russell D.A."/>
            <person name="Pope W.H."/>
            <person name="Jacobs-Sera D."/>
            <person name="Hendrix R.W."/>
            <person name="Hatfull G.F."/>
        </authorList>
    </citation>
    <scope>NUCLEOTIDE SEQUENCE [LARGE SCALE GENOMIC DNA]</scope>
    <source>
        <strain evidence="5 6">DSM 27710</strain>
    </source>
</reference>
<evidence type="ECO:0000256" key="1">
    <source>
        <dbReference type="ARBA" id="ARBA00004948"/>
    </source>
</evidence>
<dbReference type="STRING" id="1391653.AKJ08_2127"/>
<dbReference type="Pfam" id="PF01266">
    <property type="entry name" value="DAO"/>
    <property type="match status" value="1"/>
</dbReference>
<dbReference type="InterPro" id="IPR012727">
    <property type="entry name" value="Gly_oxidase_ThiO"/>
</dbReference>
<dbReference type="KEGG" id="vin:AKJ08_2127"/>
<feature type="domain" description="FAD dependent oxidoreductase" evidence="4">
    <location>
        <begin position="4"/>
        <end position="346"/>
    </location>
</feature>
<keyword evidence="6" id="KW-1185">Reference proteome</keyword>
<dbReference type="InterPro" id="IPR036188">
    <property type="entry name" value="FAD/NAD-bd_sf"/>
</dbReference>
<dbReference type="SUPFAM" id="SSF51905">
    <property type="entry name" value="FAD/NAD(P)-binding domain"/>
    <property type="match status" value="1"/>
</dbReference>
<evidence type="ECO:0000313" key="6">
    <source>
        <dbReference type="Proteomes" id="UP000055590"/>
    </source>
</evidence>
<dbReference type="PANTHER" id="PTHR13847">
    <property type="entry name" value="SARCOSINE DEHYDROGENASE-RELATED"/>
    <property type="match status" value="1"/>
</dbReference>
<gene>
    <name evidence="5" type="ORF">AKJ08_2127</name>
</gene>
<dbReference type="RefSeq" id="WP_050726009.1">
    <property type="nucleotide sequence ID" value="NZ_CP012332.1"/>
</dbReference>
<dbReference type="SUPFAM" id="SSF54373">
    <property type="entry name" value="FAD-linked reductases, C-terminal domain"/>
    <property type="match status" value="1"/>
</dbReference>
<dbReference type="InterPro" id="IPR006076">
    <property type="entry name" value="FAD-dep_OxRdtase"/>
</dbReference>
<proteinExistence type="predicted"/>
<dbReference type="OrthoDB" id="9805337at2"/>
<accession>A0A0K1PE05</accession>
<evidence type="ECO:0000256" key="3">
    <source>
        <dbReference type="ARBA" id="ARBA00023002"/>
    </source>
</evidence>
<dbReference type="GO" id="GO:0005737">
    <property type="term" value="C:cytoplasm"/>
    <property type="evidence" value="ECO:0007669"/>
    <property type="project" value="TreeGrafter"/>
</dbReference>
<dbReference type="PANTHER" id="PTHR13847:SF289">
    <property type="entry name" value="GLYCINE OXIDASE"/>
    <property type="match status" value="1"/>
</dbReference>
<dbReference type="UniPathway" id="UPA00060"/>
<dbReference type="Gene3D" id="3.50.50.60">
    <property type="entry name" value="FAD/NAD(P)-binding domain"/>
    <property type="match status" value="1"/>
</dbReference>
<comment type="pathway">
    <text evidence="1">Cofactor biosynthesis; thiamine diphosphate biosynthesis.</text>
</comment>
<keyword evidence="3" id="KW-0560">Oxidoreductase</keyword>
<dbReference type="AlphaFoldDB" id="A0A0K1PE05"/>
<dbReference type="Gene3D" id="3.30.9.10">
    <property type="entry name" value="D-Amino Acid Oxidase, subunit A, domain 2"/>
    <property type="match status" value="1"/>
</dbReference>
<protein>
    <submittedName>
        <fullName evidence="5">Glycine oxidase ThiO</fullName>
    </submittedName>
</protein>
<evidence type="ECO:0000313" key="5">
    <source>
        <dbReference type="EMBL" id="AKU91740.1"/>
    </source>
</evidence>
<dbReference type="EMBL" id="CP012332">
    <property type="protein sequence ID" value="AKU91740.1"/>
    <property type="molecule type" value="Genomic_DNA"/>
</dbReference>
<evidence type="ECO:0000259" key="4">
    <source>
        <dbReference type="Pfam" id="PF01266"/>
    </source>
</evidence>
<dbReference type="GO" id="GO:0016491">
    <property type="term" value="F:oxidoreductase activity"/>
    <property type="evidence" value="ECO:0007669"/>
    <property type="project" value="UniProtKB-KW"/>
</dbReference>